<evidence type="ECO:0000259" key="4">
    <source>
        <dbReference type="Pfam" id="PF00501"/>
    </source>
</evidence>
<dbReference type="InterPro" id="IPR000873">
    <property type="entry name" value="AMP-dep_synth/lig_dom"/>
</dbReference>
<accession>A0A5B6UAY0</accession>
<evidence type="ECO:0000256" key="1">
    <source>
        <dbReference type="ARBA" id="ARBA00006432"/>
    </source>
</evidence>
<dbReference type="AlphaFoldDB" id="A0A5B6UAY0"/>
<keyword evidence="7" id="KW-1185">Reference proteome</keyword>
<dbReference type="PANTHER" id="PTHR24096:SF415">
    <property type="entry name" value="4-COUMARATE--COA LIGASE"/>
    <property type="match status" value="1"/>
</dbReference>
<dbReference type="InterPro" id="IPR025110">
    <property type="entry name" value="AMP-bd_C"/>
</dbReference>
<dbReference type="PANTHER" id="PTHR24096">
    <property type="entry name" value="LONG-CHAIN-FATTY-ACID--COA LIGASE"/>
    <property type="match status" value="1"/>
</dbReference>
<dbReference type="GO" id="GO:0016405">
    <property type="term" value="F:CoA-ligase activity"/>
    <property type="evidence" value="ECO:0007669"/>
    <property type="project" value="TreeGrafter"/>
</dbReference>
<evidence type="ECO:0000256" key="2">
    <source>
        <dbReference type="ARBA" id="ARBA00022598"/>
    </source>
</evidence>
<dbReference type="InterPro" id="IPR042099">
    <property type="entry name" value="ANL_N_sf"/>
</dbReference>
<sequence length="493" mass="54284">MAISSFNPKTQTYTSTRPPIKLPTSPDLSLTSFIFQSTSAIPRRTALLDSNSNETLTFLQLKAHVSSLAYALRHQFHVAKHDVVLIFAPNSIRFAISFLAIVSLGAIATTANPSFTFTEISKQVKDSNPKLIITIPQLYSKVSQFNVPLLPQSAIPKFSYYSDIIQNYADQHLNSNDVKQTDLAALLYSSGTTGTNKGVMLTHKNFIASTLSFTAGQDRSVCLCFLPMFHGFGSVLTLAQLRRGNVLVSMAKFGLDKVLGAIEKYKVTHMFVVPPVMVSLAKQWQMMNNKYDLSSLKQIISSAAPLSRDLIETCAHILPHVQIFQAYGMTEACGNISMENPKEGPPFSGSTGTLMPLIQSKIISVTTMNPLPPNQMGEICIRGPTITLGYFNNPEATKVAPAELEGLLLSHPDIVDAVVIPFPDIKAGEVPIAYVVRASNSSLTEKDVQLFVKISNYLARLVAHYKRLRSVTFLKSIPRLTSEKILKRTHYKN</sequence>
<reference evidence="6" key="1">
    <citation type="submission" date="2019-08" db="EMBL/GenBank/DDBJ databases">
        <authorList>
            <person name="Liu F."/>
        </authorList>
    </citation>
    <scope>NUCLEOTIDE SEQUENCE [LARGE SCALE GENOMIC DNA]</scope>
    <source>
        <strain evidence="6">PA1801</strain>
        <tissue evidence="6">Leaf</tissue>
    </source>
</reference>
<comment type="similarity">
    <text evidence="1">Belongs to the ATP-dependent AMP-binding enzyme family.</text>
</comment>
<dbReference type="Gene3D" id="3.30.300.30">
    <property type="match status" value="1"/>
</dbReference>
<dbReference type="OrthoDB" id="10253869at2759"/>
<evidence type="ECO:0000313" key="6">
    <source>
        <dbReference type="EMBL" id="KAA3455161.1"/>
    </source>
</evidence>
<gene>
    <name evidence="6" type="ORF">EPI10_018219</name>
</gene>
<evidence type="ECO:0000313" key="7">
    <source>
        <dbReference type="Proteomes" id="UP000325315"/>
    </source>
</evidence>
<evidence type="ECO:0000256" key="3">
    <source>
        <dbReference type="SAM" id="MobiDB-lite"/>
    </source>
</evidence>
<comment type="caution">
    <text evidence="6">The sequence shown here is derived from an EMBL/GenBank/DDBJ whole genome shotgun (WGS) entry which is preliminary data.</text>
</comment>
<organism evidence="6 7">
    <name type="scientific">Gossypium australe</name>
    <dbReference type="NCBI Taxonomy" id="47621"/>
    <lineage>
        <taxon>Eukaryota</taxon>
        <taxon>Viridiplantae</taxon>
        <taxon>Streptophyta</taxon>
        <taxon>Embryophyta</taxon>
        <taxon>Tracheophyta</taxon>
        <taxon>Spermatophyta</taxon>
        <taxon>Magnoliopsida</taxon>
        <taxon>eudicotyledons</taxon>
        <taxon>Gunneridae</taxon>
        <taxon>Pentapetalae</taxon>
        <taxon>rosids</taxon>
        <taxon>malvids</taxon>
        <taxon>Malvales</taxon>
        <taxon>Malvaceae</taxon>
        <taxon>Malvoideae</taxon>
        <taxon>Gossypium</taxon>
    </lineage>
</organism>
<feature type="compositionally biased region" description="Polar residues" evidence="3">
    <location>
        <begin position="1"/>
        <end position="17"/>
    </location>
</feature>
<dbReference type="Gene3D" id="3.40.50.12780">
    <property type="entry name" value="N-terminal domain of ligase-like"/>
    <property type="match status" value="1"/>
</dbReference>
<dbReference type="Pfam" id="PF00501">
    <property type="entry name" value="AMP-binding"/>
    <property type="match status" value="1"/>
</dbReference>
<feature type="region of interest" description="Disordered" evidence="3">
    <location>
        <begin position="1"/>
        <end position="21"/>
    </location>
</feature>
<keyword evidence="2 6" id="KW-0436">Ligase</keyword>
<dbReference type="Pfam" id="PF13193">
    <property type="entry name" value="AMP-binding_C"/>
    <property type="match status" value="1"/>
</dbReference>
<name>A0A5B6UAY0_9ROSI</name>
<dbReference type="EMBL" id="SMMG02000012">
    <property type="protein sequence ID" value="KAA3455161.1"/>
    <property type="molecule type" value="Genomic_DNA"/>
</dbReference>
<feature type="domain" description="AMP-binding enzyme C-terminal" evidence="5">
    <location>
        <begin position="403"/>
        <end position="484"/>
    </location>
</feature>
<evidence type="ECO:0000259" key="5">
    <source>
        <dbReference type="Pfam" id="PF13193"/>
    </source>
</evidence>
<protein>
    <submittedName>
        <fullName evidence="6">4-coumarate--CoA ligase-like 7 isoform X1</fullName>
    </submittedName>
</protein>
<dbReference type="SUPFAM" id="SSF56801">
    <property type="entry name" value="Acetyl-CoA synthetase-like"/>
    <property type="match status" value="1"/>
</dbReference>
<proteinExistence type="inferred from homology"/>
<dbReference type="InterPro" id="IPR045851">
    <property type="entry name" value="AMP-bd_C_sf"/>
</dbReference>
<feature type="domain" description="AMP-dependent synthetase/ligase" evidence="4">
    <location>
        <begin position="42"/>
        <end position="391"/>
    </location>
</feature>
<dbReference type="Proteomes" id="UP000325315">
    <property type="component" value="Unassembled WGS sequence"/>
</dbReference>